<evidence type="ECO:0000256" key="1">
    <source>
        <dbReference type="SAM" id="MobiDB-lite"/>
    </source>
</evidence>
<feature type="signal peptide" evidence="2">
    <location>
        <begin position="1"/>
        <end position="22"/>
    </location>
</feature>
<gene>
    <name evidence="3" type="ORF">RND81_06G132900</name>
</gene>
<name>A0AAW1KA30_SAPOF</name>
<dbReference type="AlphaFoldDB" id="A0AAW1KA30"/>
<comment type="caution">
    <text evidence="3">The sequence shown here is derived from an EMBL/GenBank/DDBJ whole genome shotgun (WGS) entry which is preliminary data.</text>
</comment>
<keyword evidence="4" id="KW-1185">Reference proteome</keyword>
<proteinExistence type="predicted"/>
<reference evidence="3" key="1">
    <citation type="submission" date="2024-03" db="EMBL/GenBank/DDBJ databases">
        <title>WGS assembly of Saponaria officinalis var. Norfolk2.</title>
        <authorList>
            <person name="Jenkins J."/>
            <person name="Shu S."/>
            <person name="Grimwood J."/>
            <person name="Barry K."/>
            <person name="Goodstein D."/>
            <person name="Schmutz J."/>
            <person name="Leebens-Mack J."/>
            <person name="Osbourn A."/>
        </authorList>
    </citation>
    <scope>NUCLEOTIDE SEQUENCE [LARGE SCALE GENOMIC DNA]</scope>
    <source>
        <strain evidence="3">JIC</strain>
    </source>
</reference>
<dbReference type="Proteomes" id="UP001443914">
    <property type="component" value="Unassembled WGS sequence"/>
</dbReference>
<evidence type="ECO:0000313" key="4">
    <source>
        <dbReference type="Proteomes" id="UP001443914"/>
    </source>
</evidence>
<evidence type="ECO:0000313" key="3">
    <source>
        <dbReference type="EMBL" id="KAK9714953.1"/>
    </source>
</evidence>
<feature type="chain" id="PRO_5043587202" evidence="2">
    <location>
        <begin position="23"/>
        <end position="76"/>
    </location>
</feature>
<protein>
    <submittedName>
        <fullName evidence="3">Uncharacterized protein</fullName>
    </submittedName>
</protein>
<sequence>MAFSRTTLALVLFVVLVGSALPQRPFLAPSPAFAPESPSTVAFSVVATPVEAPTTSLFVDGEGPTSSPAPIDGESF</sequence>
<dbReference type="EMBL" id="JBDFQZ010000006">
    <property type="protein sequence ID" value="KAK9714953.1"/>
    <property type="molecule type" value="Genomic_DNA"/>
</dbReference>
<keyword evidence="2" id="KW-0732">Signal</keyword>
<evidence type="ECO:0000256" key="2">
    <source>
        <dbReference type="SAM" id="SignalP"/>
    </source>
</evidence>
<accession>A0AAW1KA30</accession>
<organism evidence="3 4">
    <name type="scientific">Saponaria officinalis</name>
    <name type="common">Common soapwort</name>
    <name type="synonym">Lychnis saponaria</name>
    <dbReference type="NCBI Taxonomy" id="3572"/>
    <lineage>
        <taxon>Eukaryota</taxon>
        <taxon>Viridiplantae</taxon>
        <taxon>Streptophyta</taxon>
        <taxon>Embryophyta</taxon>
        <taxon>Tracheophyta</taxon>
        <taxon>Spermatophyta</taxon>
        <taxon>Magnoliopsida</taxon>
        <taxon>eudicotyledons</taxon>
        <taxon>Gunneridae</taxon>
        <taxon>Pentapetalae</taxon>
        <taxon>Caryophyllales</taxon>
        <taxon>Caryophyllaceae</taxon>
        <taxon>Caryophylleae</taxon>
        <taxon>Saponaria</taxon>
    </lineage>
</organism>
<feature type="region of interest" description="Disordered" evidence="1">
    <location>
        <begin position="56"/>
        <end position="76"/>
    </location>
</feature>